<dbReference type="InterPro" id="IPR026392">
    <property type="entry name" value="Exo/Archaeosortase_dom"/>
</dbReference>
<evidence type="ECO:0000256" key="3">
    <source>
        <dbReference type="ARBA" id="ARBA00022670"/>
    </source>
</evidence>
<keyword evidence="5" id="KW-0378">Hydrolase</keyword>
<keyword evidence="6 8" id="KW-1133">Transmembrane helix</keyword>
<dbReference type="STRING" id="1679444.PYTT_0671"/>
<evidence type="ECO:0000256" key="7">
    <source>
        <dbReference type="ARBA" id="ARBA00023136"/>
    </source>
</evidence>
<dbReference type="AlphaFoldDB" id="A0A1H6KPN6"/>
<dbReference type="GO" id="GO:0008233">
    <property type="term" value="F:peptidase activity"/>
    <property type="evidence" value="ECO:0007669"/>
    <property type="project" value="UniProtKB-KW"/>
</dbReference>
<sequence length="325" mass="35977">MENTNTDSPIRDRNYVSYASAAIALALLAWFYCFQPGFGREHWSAFAWLISSWNGETDYEHAWMVPILSAVMLVHAWKSIRDVPGKQDMRGLAMLAFGALLYVVSFRTLQGRIAIGALPFILTGGVWFLYGGKIARLCAFPFFFLWMMIPLPGFQQATVGLQLLATQAAHWGAGLFGVQTIVEGTNISSASGNWDTYSIAGGCSGIRSLMALIMISTAWAYLAPLAMWKKIVLACSAVPLAIVGNAFRVTSIFVLAEYVNPAFASKTWHDWSGLLFFFPMTLVLLTLLHGVLAGEFPLLKRRRSRVMRIRQASPDQSADHSPNHE</sequence>
<evidence type="ECO:0000256" key="6">
    <source>
        <dbReference type="ARBA" id="ARBA00022989"/>
    </source>
</evidence>
<dbReference type="OrthoDB" id="190587at2"/>
<dbReference type="NCBIfam" id="TIGR02602">
    <property type="entry name" value="8TM_EpsH"/>
    <property type="match status" value="1"/>
</dbReference>
<dbReference type="GO" id="GO:0006508">
    <property type="term" value="P:proteolysis"/>
    <property type="evidence" value="ECO:0007669"/>
    <property type="project" value="UniProtKB-KW"/>
</dbReference>
<evidence type="ECO:0000313" key="10">
    <source>
        <dbReference type="Proteomes" id="UP000176204"/>
    </source>
</evidence>
<reference evidence="10" key="1">
    <citation type="submission" date="2016-09" db="EMBL/GenBank/DDBJ databases">
        <authorList>
            <person name="Koehorst J."/>
        </authorList>
    </citation>
    <scope>NUCLEOTIDE SEQUENCE [LARGE SCALE GENOMIC DNA]</scope>
</reference>
<feature type="transmembrane region" description="Helical" evidence="8">
    <location>
        <begin position="199"/>
        <end position="222"/>
    </location>
</feature>
<proteinExistence type="predicted"/>
<gene>
    <name evidence="9" type="ORF">PYTT_0671</name>
</gene>
<feature type="transmembrane region" description="Helical" evidence="8">
    <location>
        <begin position="137"/>
        <end position="154"/>
    </location>
</feature>
<evidence type="ECO:0000256" key="2">
    <source>
        <dbReference type="ARBA" id="ARBA00022475"/>
    </source>
</evidence>
<evidence type="ECO:0000256" key="5">
    <source>
        <dbReference type="ARBA" id="ARBA00022801"/>
    </source>
</evidence>
<dbReference type="NCBIfam" id="TIGR04178">
    <property type="entry name" value="exo_archaeo"/>
    <property type="match status" value="1"/>
</dbReference>
<keyword evidence="4 8" id="KW-0812">Transmembrane</keyword>
<evidence type="ECO:0000256" key="4">
    <source>
        <dbReference type="ARBA" id="ARBA00022692"/>
    </source>
</evidence>
<dbReference type="Proteomes" id="UP000176204">
    <property type="component" value="Chromosome I"/>
</dbReference>
<dbReference type="GO" id="GO:0005886">
    <property type="term" value="C:plasma membrane"/>
    <property type="evidence" value="ECO:0007669"/>
    <property type="project" value="UniProtKB-SubCell"/>
</dbReference>
<dbReference type="Pfam" id="PF09721">
    <property type="entry name" value="Exosortase_EpsH"/>
    <property type="match status" value="1"/>
</dbReference>
<accession>A0A1H6KPN6</accession>
<dbReference type="KEGG" id="agl:PYTT_0671"/>
<feature type="transmembrane region" description="Helical" evidence="8">
    <location>
        <begin position="89"/>
        <end position="107"/>
    </location>
</feature>
<evidence type="ECO:0000256" key="8">
    <source>
        <dbReference type="SAM" id="Phobius"/>
    </source>
</evidence>
<feature type="transmembrane region" description="Helical" evidence="8">
    <location>
        <begin position="15"/>
        <end position="32"/>
    </location>
</feature>
<comment type="subcellular location">
    <subcellularLocation>
        <location evidence="1">Cell membrane</location>
        <topology evidence="1">Multi-pass membrane protein</topology>
    </subcellularLocation>
</comment>
<organism evidence="9 10">
    <name type="scientific">Akkermansia glycaniphila</name>
    <dbReference type="NCBI Taxonomy" id="1679444"/>
    <lineage>
        <taxon>Bacteria</taxon>
        <taxon>Pseudomonadati</taxon>
        <taxon>Verrucomicrobiota</taxon>
        <taxon>Verrucomicrobiia</taxon>
        <taxon>Verrucomicrobiales</taxon>
        <taxon>Akkermansiaceae</taxon>
        <taxon>Akkermansia</taxon>
    </lineage>
</organism>
<feature type="transmembrane region" description="Helical" evidence="8">
    <location>
        <begin position="231"/>
        <end position="256"/>
    </location>
</feature>
<feature type="transmembrane region" description="Helical" evidence="8">
    <location>
        <begin position="113"/>
        <end position="130"/>
    </location>
</feature>
<name>A0A1H6KPN6_9BACT</name>
<keyword evidence="3" id="KW-0645">Protease</keyword>
<feature type="transmembrane region" description="Helical" evidence="8">
    <location>
        <begin position="276"/>
        <end position="299"/>
    </location>
</feature>
<protein>
    <submittedName>
        <fullName evidence="9">Transmembrane exosortase (Exosortase epsh)</fullName>
    </submittedName>
</protein>
<dbReference type="InterPro" id="IPR013426">
    <property type="entry name" value="EpsH-like"/>
</dbReference>
<keyword evidence="2" id="KW-1003">Cell membrane</keyword>
<evidence type="ECO:0000256" key="1">
    <source>
        <dbReference type="ARBA" id="ARBA00004651"/>
    </source>
</evidence>
<dbReference type="InterPro" id="IPR019127">
    <property type="entry name" value="Exosortase"/>
</dbReference>
<dbReference type="EMBL" id="LT629973">
    <property type="protein sequence ID" value="SEH77740.1"/>
    <property type="molecule type" value="Genomic_DNA"/>
</dbReference>
<keyword evidence="10" id="KW-1185">Reference proteome</keyword>
<evidence type="ECO:0000313" key="9">
    <source>
        <dbReference type="EMBL" id="SEH77740.1"/>
    </source>
</evidence>
<keyword evidence="7 8" id="KW-0472">Membrane</keyword>